<evidence type="ECO:0000256" key="9">
    <source>
        <dbReference type="PROSITE-ProRule" id="PRU00228"/>
    </source>
</evidence>
<comment type="caution">
    <text evidence="14">The sequence shown here is derived from an EMBL/GenBank/DDBJ whole genome shotgun (WGS) entry which is preliminary data.</text>
</comment>
<dbReference type="PANTHER" id="PTHR12802">
    <property type="entry name" value="SWI/SNF COMPLEX-RELATED"/>
    <property type="match status" value="1"/>
</dbReference>
<dbReference type="PROSITE" id="PS50135">
    <property type="entry name" value="ZF_ZZ_2"/>
    <property type="match status" value="1"/>
</dbReference>
<dbReference type="InterPro" id="IPR001005">
    <property type="entry name" value="SANT/Myb"/>
</dbReference>
<dbReference type="GO" id="GO:0005634">
    <property type="term" value="C:nucleus"/>
    <property type="evidence" value="ECO:0007669"/>
    <property type="project" value="UniProtKB-ARBA"/>
</dbReference>
<evidence type="ECO:0000256" key="4">
    <source>
        <dbReference type="ARBA" id="ARBA00022833"/>
    </source>
</evidence>
<dbReference type="EMBL" id="CM031824">
    <property type="protein sequence ID" value="KAG6624416.1"/>
    <property type="molecule type" value="Genomic_DNA"/>
</dbReference>
<dbReference type="GO" id="GO:0008270">
    <property type="term" value="F:zinc ion binding"/>
    <property type="evidence" value="ECO:0007669"/>
    <property type="project" value="UniProtKB-KW"/>
</dbReference>
<dbReference type="InterPro" id="IPR000433">
    <property type="entry name" value="Znf_ZZ"/>
</dbReference>
<proteinExistence type="predicted"/>
<dbReference type="EMBL" id="CM031824">
    <property type="protein sequence ID" value="KAG6624415.1"/>
    <property type="molecule type" value="Genomic_DNA"/>
</dbReference>
<reference evidence="14" key="1">
    <citation type="submission" date="2020-12" db="EMBL/GenBank/DDBJ databases">
        <title>WGS assembly of Carya illinoinensis cv. Pawnee.</title>
        <authorList>
            <person name="Platts A."/>
            <person name="Shu S."/>
            <person name="Wright S."/>
            <person name="Barry K."/>
            <person name="Edger P."/>
            <person name="Pires J.C."/>
            <person name="Schmutz J."/>
        </authorList>
    </citation>
    <scope>NUCLEOTIDE SEQUENCE</scope>
    <source>
        <tissue evidence="14">Leaf</tissue>
    </source>
</reference>
<dbReference type="FunFam" id="1.10.10.60:FF:000014">
    <property type="entry name" value="SWI/SNF complex subunit SMARCC2 isoform C"/>
    <property type="match status" value="1"/>
</dbReference>
<keyword evidence="1" id="KW-0217">Developmental protein</keyword>
<evidence type="ECO:0000256" key="5">
    <source>
        <dbReference type="ARBA" id="ARBA00023015"/>
    </source>
</evidence>
<gene>
    <name evidence="14" type="ORF">CIPAW_16G025500</name>
</gene>
<evidence type="ECO:0000256" key="7">
    <source>
        <dbReference type="ARBA" id="ARBA00023163"/>
    </source>
</evidence>
<keyword evidence="5" id="KW-0805">Transcription regulation</keyword>
<feature type="domain" description="Myb-like" evidence="11">
    <location>
        <begin position="366"/>
        <end position="409"/>
    </location>
</feature>
<keyword evidence="3 9" id="KW-0863">Zinc-finger</keyword>
<keyword evidence="7" id="KW-0804">Transcription</keyword>
<feature type="region of interest" description="Disordered" evidence="10">
    <location>
        <begin position="1"/>
        <end position="54"/>
    </location>
</feature>
<organism evidence="14 15">
    <name type="scientific">Carya illinoinensis</name>
    <name type="common">Pecan</name>
    <dbReference type="NCBI Taxonomy" id="32201"/>
    <lineage>
        <taxon>Eukaryota</taxon>
        <taxon>Viridiplantae</taxon>
        <taxon>Streptophyta</taxon>
        <taxon>Embryophyta</taxon>
        <taxon>Tracheophyta</taxon>
        <taxon>Spermatophyta</taxon>
        <taxon>Magnoliopsida</taxon>
        <taxon>eudicotyledons</taxon>
        <taxon>Gunneridae</taxon>
        <taxon>Pentapetalae</taxon>
        <taxon>rosids</taxon>
        <taxon>fabids</taxon>
        <taxon>Fagales</taxon>
        <taxon>Juglandaceae</taxon>
        <taxon>Carya</taxon>
    </lineage>
</organism>
<dbReference type="AlphaFoldDB" id="A0A8T1N1L6"/>
<dbReference type="Proteomes" id="UP000811609">
    <property type="component" value="Chromosome 16"/>
</dbReference>
<evidence type="ECO:0000256" key="1">
    <source>
        <dbReference type="ARBA" id="ARBA00022473"/>
    </source>
</evidence>
<feature type="domain" description="SANT" evidence="13">
    <location>
        <begin position="362"/>
        <end position="413"/>
    </location>
</feature>
<evidence type="ECO:0000256" key="10">
    <source>
        <dbReference type="SAM" id="MobiDB-lite"/>
    </source>
</evidence>
<dbReference type="Pfam" id="PF00249">
    <property type="entry name" value="Myb_DNA-binding"/>
    <property type="match status" value="1"/>
</dbReference>
<sequence length="525" mass="58950">MKWKKRKRDPQISRGQKQEMEEEEEEDEPLPHPRHNDDDNEFDPTGDADDPQHATLLPLSHESEVLSNSRECVCDFPPVFKHAVNRPHSSVLAIVAYERANQSGDCSKGQLLTPLPVLKNVSYGQLQALSAVHADAWVFDQDCTTDGASSAYVITLPQIMEGCGVVKRFGTITHVLPVRSDWFSPTAVHQLERQVVPHYFSGRLPDYTSEKYMECRNYIVAKYMENPEKRFMVSDCQGFEPWNGGSYVRENPNGDIHVAALKPIDSLIKFERPKCRLKAAGIYSSLSSYDADSSDLDNRIQEHLSENHCNHCSRSLHTAYYQSQKEIDSQLCVECFQEGRFVTGHSGIDFIRVDSTNDYANPDGENWNDQETLLLLEAMEIYNENWNEIAEHVGTKSKAQCILHFLRLPMENGLLENIEVPSMSSNLSKGDDCGSSNSNYNVNSAGCLIDLKHPPSRFGNNQPVHPHMPFIPRQQMFGLGPRLPVGGMKQYTSTSNAMFNTSGNAQPTLNHQMLRPVSGTTSGLG</sequence>
<keyword evidence="2" id="KW-0479">Metal-binding</keyword>
<dbReference type="SMART" id="SM00717">
    <property type="entry name" value="SANT"/>
    <property type="match status" value="1"/>
</dbReference>
<keyword evidence="8" id="KW-0539">Nucleus</keyword>
<evidence type="ECO:0000256" key="8">
    <source>
        <dbReference type="ARBA" id="ARBA00023242"/>
    </source>
</evidence>
<evidence type="ECO:0000256" key="3">
    <source>
        <dbReference type="ARBA" id="ARBA00022771"/>
    </source>
</evidence>
<dbReference type="Pfam" id="PF04433">
    <property type="entry name" value="SWIRM"/>
    <property type="match status" value="1"/>
</dbReference>
<evidence type="ECO:0000313" key="14">
    <source>
        <dbReference type="EMBL" id="KAG6624416.1"/>
    </source>
</evidence>
<keyword evidence="4" id="KW-0862">Zinc</keyword>
<feature type="domain" description="ZZ-type" evidence="12">
    <location>
        <begin position="304"/>
        <end position="358"/>
    </location>
</feature>
<dbReference type="CDD" id="cd00167">
    <property type="entry name" value="SANT"/>
    <property type="match status" value="1"/>
</dbReference>
<keyword evidence="6" id="KW-0238">DNA-binding</keyword>
<accession>A0A8T1N1L6</accession>
<dbReference type="PANTHER" id="PTHR12802:SF61">
    <property type="entry name" value="SWI_SNF COMPLEX SUBUNIT SWI3C"/>
    <property type="match status" value="1"/>
</dbReference>
<evidence type="ECO:0000259" key="13">
    <source>
        <dbReference type="PROSITE" id="PS51293"/>
    </source>
</evidence>
<dbReference type="PROSITE" id="PS51293">
    <property type="entry name" value="SANT"/>
    <property type="match status" value="1"/>
</dbReference>
<feature type="region of interest" description="Disordered" evidence="10">
    <location>
        <begin position="505"/>
        <end position="525"/>
    </location>
</feature>
<protein>
    <submittedName>
        <fullName evidence="14">Uncharacterized protein</fullName>
    </submittedName>
</protein>
<dbReference type="GO" id="GO:0003677">
    <property type="term" value="F:DNA binding"/>
    <property type="evidence" value="ECO:0007669"/>
    <property type="project" value="UniProtKB-KW"/>
</dbReference>
<keyword evidence="15" id="KW-1185">Reference proteome</keyword>
<evidence type="ECO:0000256" key="6">
    <source>
        <dbReference type="ARBA" id="ARBA00023125"/>
    </source>
</evidence>
<dbReference type="InterPro" id="IPR007526">
    <property type="entry name" value="SWIRM"/>
</dbReference>
<evidence type="ECO:0000256" key="2">
    <source>
        <dbReference type="ARBA" id="ARBA00022723"/>
    </source>
</evidence>
<evidence type="ECO:0000313" key="15">
    <source>
        <dbReference type="Proteomes" id="UP000811609"/>
    </source>
</evidence>
<dbReference type="PROSITE" id="PS50090">
    <property type="entry name" value="MYB_LIKE"/>
    <property type="match status" value="1"/>
</dbReference>
<evidence type="ECO:0000259" key="12">
    <source>
        <dbReference type="PROSITE" id="PS50135"/>
    </source>
</evidence>
<feature type="compositionally biased region" description="Acidic residues" evidence="10">
    <location>
        <begin position="38"/>
        <end position="49"/>
    </location>
</feature>
<name>A0A8T1N1L6_CARIL</name>
<evidence type="ECO:0000259" key="11">
    <source>
        <dbReference type="PROSITE" id="PS50090"/>
    </source>
</evidence>
<dbReference type="InterPro" id="IPR017884">
    <property type="entry name" value="SANT_dom"/>
</dbReference>